<sequence>MPAQLCLTAVNIAGSEKPLLIGSLQQALPTSFCQKE</sequence>
<accession>A0A0E9TU51</accession>
<protein>
    <submittedName>
        <fullName evidence="1">Uncharacterized protein</fullName>
    </submittedName>
</protein>
<reference evidence="1" key="2">
    <citation type="journal article" date="2015" name="Fish Shellfish Immunol.">
        <title>Early steps in the European eel (Anguilla anguilla)-Vibrio vulnificus interaction in the gills: Role of the RtxA13 toxin.</title>
        <authorList>
            <person name="Callol A."/>
            <person name="Pajuelo D."/>
            <person name="Ebbesson L."/>
            <person name="Teles M."/>
            <person name="MacKenzie S."/>
            <person name="Amaro C."/>
        </authorList>
    </citation>
    <scope>NUCLEOTIDE SEQUENCE</scope>
</reference>
<proteinExistence type="predicted"/>
<dbReference type="AlphaFoldDB" id="A0A0E9TU51"/>
<evidence type="ECO:0000313" key="1">
    <source>
        <dbReference type="EMBL" id="JAH56992.1"/>
    </source>
</evidence>
<organism evidence="1">
    <name type="scientific">Anguilla anguilla</name>
    <name type="common">European freshwater eel</name>
    <name type="synonym">Muraena anguilla</name>
    <dbReference type="NCBI Taxonomy" id="7936"/>
    <lineage>
        <taxon>Eukaryota</taxon>
        <taxon>Metazoa</taxon>
        <taxon>Chordata</taxon>
        <taxon>Craniata</taxon>
        <taxon>Vertebrata</taxon>
        <taxon>Euteleostomi</taxon>
        <taxon>Actinopterygii</taxon>
        <taxon>Neopterygii</taxon>
        <taxon>Teleostei</taxon>
        <taxon>Anguilliformes</taxon>
        <taxon>Anguillidae</taxon>
        <taxon>Anguilla</taxon>
    </lineage>
</organism>
<dbReference type="EMBL" id="GBXM01051585">
    <property type="protein sequence ID" value="JAH56992.1"/>
    <property type="molecule type" value="Transcribed_RNA"/>
</dbReference>
<name>A0A0E9TU51_ANGAN</name>
<reference evidence="1" key="1">
    <citation type="submission" date="2014-11" db="EMBL/GenBank/DDBJ databases">
        <authorList>
            <person name="Amaro Gonzalez C."/>
        </authorList>
    </citation>
    <scope>NUCLEOTIDE SEQUENCE</scope>
</reference>